<comment type="pathway">
    <text evidence="2">Carbohydrate metabolism; galactose metabolism.</text>
</comment>
<dbReference type="InterPro" id="IPR018052">
    <property type="entry name" value="Ald1_epimerase_CS"/>
</dbReference>
<dbReference type="Gene3D" id="2.70.98.10">
    <property type="match status" value="1"/>
</dbReference>
<evidence type="ECO:0000256" key="2">
    <source>
        <dbReference type="ARBA" id="ARBA00004947"/>
    </source>
</evidence>
<dbReference type="EMBL" id="FZQP02005521">
    <property type="protein sequence ID" value="VVD01679.1"/>
    <property type="molecule type" value="Genomic_DNA"/>
</dbReference>
<reference evidence="6 7" key="1">
    <citation type="submission" date="2017-07" db="EMBL/GenBank/DDBJ databases">
        <authorList>
            <person name="Talla V."/>
            <person name="Backstrom N."/>
        </authorList>
    </citation>
    <scope>NUCLEOTIDE SEQUENCE [LARGE SCALE GENOMIC DNA]</scope>
</reference>
<dbReference type="InterPro" id="IPR008183">
    <property type="entry name" value="Aldose_1/G6P_1-epimerase"/>
</dbReference>
<accession>A0A5E4QX08</accession>
<dbReference type="GO" id="GO:0033499">
    <property type="term" value="P:galactose catabolic process via UDP-galactose, Leloir pathway"/>
    <property type="evidence" value="ECO:0007669"/>
    <property type="project" value="TreeGrafter"/>
</dbReference>
<sequence length="232" mass="26138">MGTTYMEAIWLLISRLSKDGEEGYPGELLTNIIYEVRDDNTWCIEYLASTTAKTIVNLTNHSYFNLAGHETGAEELILEVRSDWIPTGRLLPVAGSAFDLRTPRRLGDIIEDSDILFHHNFCVSRSGNNGLNFISRVTHPATGRYLDVYSDQPSLLFYNANFFPKRDEPGLPGKDGAMYRRHAGMCLEAQNYVDAVHHPMFPTVILKPGDIYKQKTEYRFGVLNGFGIISPA</sequence>
<dbReference type="Pfam" id="PF01263">
    <property type="entry name" value="Aldose_epim"/>
    <property type="match status" value="1"/>
</dbReference>
<evidence type="ECO:0000256" key="4">
    <source>
        <dbReference type="ARBA" id="ARBA00032729"/>
    </source>
</evidence>
<proteinExistence type="predicted"/>
<dbReference type="InterPro" id="IPR011013">
    <property type="entry name" value="Gal_mutarotase_sf_dom"/>
</dbReference>
<dbReference type="GO" id="GO:0006006">
    <property type="term" value="P:glucose metabolic process"/>
    <property type="evidence" value="ECO:0007669"/>
    <property type="project" value="TreeGrafter"/>
</dbReference>
<evidence type="ECO:0000313" key="7">
    <source>
        <dbReference type="Proteomes" id="UP000324832"/>
    </source>
</evidence>
<name>A0A5E4QX08_9NEOP</name>
<evidence type="ECO:0000256" key="3">
    <source>
        <dbReference type="ARBA" id="ARBA00021023"/>
    </source>
</evidence>
<protein>
    <recommendedName>
        <fullName evidence="3">Galactose mutarotase</fullName>
    </recommendedName>
    <alternativeName>
        <fullName evidence="4">Aldose 1-epimerase</fullName>
    </alternativeName>
</protein>
<evidence type="ECO:0000313" key="6">
    <source>
        <dbReference type="EMBL" id="VVD01679.1"/>
    </source>
</evidence>
<gene>
    <name evidence="6" type="ORF">LSINAPIS_LOCUS12041</name>
</gene>
<dbReference type="SUPFAM" id="SSF74650">
    <property type="entry name" value="Galactose mutarotase-like"/>
    <property type="match status" value="1"/>
</dbReference>
<dbReference type="GO" id="GO:0004034">
    <property type="term" value="F:aldose 1-epimerase activity"/>
    <property type="evidence" value="ECO:0007669"/>
    <property type="project" value="UniProtKB-EC"/>
</dbReference>
<dbReference type="PANTHER" id="PTHR10091:SF0">
    <property type="entry name" value="GALACTOSE MUTAROTASE"/>
    <property type="match status" value="1"/>
</dbReference>
<dbReference type="Proteomes" id="UP000324832">
    <property type="component" value="Unassembled WGS sequence"/>
</dbReference>
<keyword evidence="7" id="KW-1185">Reference proteome</keyword>
<evidence type="ECO:0000256" key="5">
    <source>
        <dbReference type="ARBA" id="ARBA00045743"/>
    </source>
</evidence>
<dbReference type="PROSITE" id="PS00545">
    <property type="entry name" value="ALDOSE_1_EPIMERASE"/>
    <property type="match status" value="1"/>
</dbReference>
<dbReference type="UniPathway" id="UPA00214"/>
<organism evidence="6 7">
    <name type="scientific">Leptidea sinapis</name>
    <dbReference type="NCBI Taxonomy" id="189913"/>
    <lineage>
        <taxon>Eukaryota</taxon>
        <taxon>Metazoa</taxon>
        <taxon>Ecdysozoa</taxon>
        <taxon>Arthropoda</taxon>
        <taxon>Hexapoda</taxon>
        <taxon>Insecta</taxon>
        <taxon>Pterygota</taxon>
        <taxon>Neoptera</taxon>
        <taxon>Endopterygota</taxon>
        <taxon>Lepidoptera</taxon>
        <taxon>Glossata</taxon>
        <taxon>Ditrysia</taxon>
        <taxon>Papilionoidea</taxon>
        <taxon>Pieridae</taxon>
        <taxon>Dismorphiinae</taxon>
        <taxon>Leptidea</taxon>
    </lineage>
</organism>
<comment type="catalytic activity">
    <reaction evidence="1">
        <text>alpha-D-galactose = beta-D-galactose</text>
        <dbReference type="Rhea" id="RHEA:28675"/>
        <dbReference type="ChEBI" id="CHEBI:27667"/>
        <dbReference type="ChEBI" id="CHEBI:28061"/>
        <dbReference type="EC" id="5.1.3.3"/>
    </reaction>
    <physiologicalReaction direction="right-to-left" evidence="1">
        <dbReference type="Rhea" id="RHEA:28677"/>
    </physiologicalReaction>
</comment>
<dbReference type="AlphaFoldDB" id="A0A5E4QX08"/>
<dbReference type="InterPro" id="IPR014718">
    <property type="entry name" value="GH-type_carb-bd"/>
</dbReference>
<dbReference type="GO" id="GO:0030246">
    <property type="term" value="F:carbohydrate binding"/>
    <property type="evidence" value="ECO:0007669"/>
    <property type="project" value="InterPro"/>
</dbReference>
<comment type="function">
    <text evidence="5">Mutarotase that catalyzes the interconversion of beta-D-galactose and alpha-D-galactose during galactose metabolism. Beta-D-galactose is metabolized in the liver into glucose 1-phosphate, the primary metabolic fuel, by the action of four enzymes that constitute the Leloir pathway: GALM, GALK1 (galactokinase), GALT (galactose-1-phosphate uridylyltransferase) and GALE (UDP-galactose-4'-epimerase). Involved in the maintenance of the equilibrium between the beta- and alpha-anomers of galactose, therefore ensuring a sufficient supply of the alpha-anomer for GALK1. Also active on D-glucose although shows a preference for galactose over glucose.</text>
</comment>
<dbReference type="PANTHER" id="PTHR10091">
    <property type="entry name" value="ALDOSE-1-EPIMERASE"/>
    <property type="match status" value="1"/>
</dbReference>
<evidence type="ECO:0000256" key="1">
    <source>
        <dbReference type="ARBA" id="ARBA00001712"/>
    </source>
</evidence>